<name>A0ACD0P787_9BASI</name>
<dbReference type="Proteomes" id="UP000245626">
    <property type="component" value="Unassembled WGS sequence"/>
</dbReference>
<proteinExistence type="predicted"/>
<protein>
    <submittedName>
        <fullName evidence="1">Uncharacterized protein</fullName>
    </submittedName>
</protein>
<gene>
    <name evidence="1" type="ORF">IE53DRAFT_359583</name>
</gene>
<keyword evidence="2" id="KW-1185">Reference proteome</keyword>
<accession>A0ACD0P787</accession>
<dbReference type="EMBL" id="KZ819702">
    <property type="protein sequence ID" value="PWN53975.1"/>
    <property type="molecule type" value="Genomic_DNA"/>
</dbReference>
<evidence type="ECO:0000313" key="1">
    <source>
        <dbReference type="EMBL" id="PWN53975.1"/>
    </source>
</evidence>
<organism evidence="1 2">
    <name type="scientific">Violaceomyces palustris</name>
    <dbReference type="NCBI Taxonomy" id="1673888"/>
    <lineage>
        <taxon>Eukaryota</taxon>
        <taxon>Fungi</taxon>
        <taxon>Dikarya</taxon>
        <taxon>Basidiomycota</taxon>
        <taxon>Ustilaginomycotina</taxon>
        <taxon>Ustilaginomycetes</taxon>
        <taxon>Violaceomycetales</taxon>
        <taxon>Violaceomycetaceae</taxon>
        <taxon>Violaceomyces</taxon>
    </lineage>
</organism>
<sequence>MSSQADQLEQVVEQQQSSRSSSRGEGKSKTESSFVYQAKVFNGAVGRSQDSNLALGLMRTSPPRPLTRSSKRRKARVDDGSTGKDVDEVEDDQVLDYQSPPLPLSQVFSNPLQLGWTTTILDDDYLLSISDEQRKSRRESKSKRDREIANKMWWRWTPSRGYVFGKEKDLNAYKRGPGIALAHVMPPKNMAFTSKPPLIPSSDTRLKIWLVILWIVAIGVVTALFNVGGEGFKRSRAGKKKKEKKKKVALSEASSSSNRGSEEGEEAGLTGIWESTDKAFDPESHPSEPPPSLKYYSLPFGLGFGYADGDIGFEIPQAMTKEGLESDRSDLSESRGTSMASSSAYLVNPSLAGGSRVRARANTLHNFCKAALAAAVSTAKMGAGSGADKSNGIYGRSRTGGWRLGGSGGKDPTKSPVGGNHASSSYFTEEESIDNLSTVPSRFGPFNAGTGAVDLGSPSGRGLNPRNPNGLKSKAKAWDPFDDEKTSVSASVSVPTSGKGDDFTLVDLALEEEELDSSSDYLSASASASVSGASSPVSLRSGLMTSTSASPYPLSSPQAPRHPTIEILRRQGRGEDVRIGSGTPQSRFDRNE</sequence>
<reference evidence="1 2" key="1">
    <citation type="journal article" date="2018" name="Mol. Biol. Evol.">
        <title>Broad Genomic Sampling Reveals a Smut Pathogenic Ancestry of the Fungal Clade Ustilaginomycotina.</title>
        <authorList>
            <person name="Kijpornyongpan T."/>
            <person name="Mondo S.J."/>
            <person name="Barry K."/>
            <person name="Sandor L."/>
            <person name="Lee J."/>
            <person name="Lipzen A."/>
            <person name="Pangilinan J."/>
            <person name="LaButti K."/>
            <person name="Hainaut M."/>
            <person name="Henrissat B."/>
            <person name="Grigoriev I.V."/>
            <person name="Spatafora J.W."/>
            <person name="Aime M.C."/>
        </authorList>
    </citation>
    <scope>NUCLEOTIDE SEQUENCE [LARGE SCALE GENOMIC DNA]</scope>
    <source>
        <strain evidence="1 2">SA 807</strain>
    </source>
</reference>
<evidence type="ECO:0000313" key="2">
    <source>
        <dbReference type="Proteomes" id="UP000245626"/>
    </source>
</evidence>